<sequence length="143" mass="15316">MRGLLLVLAMITSVLLGACGTESSESGPGDRNEVVATALARVEAQLGKPVKIDVRVFNRDGDWAFVDGQLQDTDGQPIDYSGTPFAEAAANGGASKRYDALLRKIGPKWTIVESAIGPTDVPWEGWRAKYPDVPAQIFDAPML</sequence>
<reference evidence="2 3" key="1">
    <citation type="submission" date="2016-01" db="EMBL/GenBank/DDBJ databases">
        <title>Mycobacterium immunogenum strain CD11_6 genome sequencing and assembly.</title>
        <authorList>
            <person name="Kaur G."/>
            <person name="Nair G.R."/>
            <person name="Mayilraj S."/>
        </authorList>
    </citation>
    <scope>NUCLEOTIDE SEQUENCE [LARGE SCALE GENOMIC DNA]</scope>
    <source>
        <strain evidence="2 3">CD11-6</strain>
    </source>
</reference>
<accession>A0A179VGW8</accession>
<organism evidence="2 3">
    <name type="scientific">Mycobacteroides immunogenum</name>
    <dbReference type="NCBI Taxonomy" id="83262"/>
    <lineage>
        <taxon>Bacteria</taxon>
        <taxon>Bacillati</taxon>
        <taxon>Actinomycetota</taxon>
        <taxon>Actinomycetes</taxon>
        <taxon>Mycobacteriales</taxon>
        <taxon>Mycobacteriaceae</taxon>
        <taxon>Mycobacteroides</taxon>
    </lineage>
</organism>
<protein>
    <recommendedName>
        <fullName evidence="4">Lipoprotein</fullName>
    </recommendedName>
</protein>
<evidence type="ECO:0000313" key="2">
    <source>
        <dbReference type="EMBL" id="OAT70225.1"/>
    </source>
</evidence>
<comment type="caution">
    <text evidence="2">The sequence shown here is derived from an EMBL/GenBank/DDBJ whole genome shotgun (WGS) entry which is preliminary data.</text>
</comment>
<proteinExistence type="predicted"/>
<dbReference type="AlphaFoldDB" id="A0A179VGW8"/>
<dbReference type="PROSITE" id="PS51257">
    <property type="entry name" value="PROKAR_LIPOPROTEIN"/>
    <property type="match status" value="1"/>
</dbReference>
<dbReference type="EMBL" id="LQYE01000001">
    <property type="protein sequence ID" value="OAT70225.1"/>
    <property type="molecule type" value="Genomic_DNA"/>
</dbReference>
<feature type="chain" id="PRO_5038902547" description="Lipoprotein" evidence="1">
    <location>
        <begin position="19"/>
        <end position="143"/>
    </location>
</feature>
<keyword evidence="1" id="KW-0732">Signal</keyword>
<evidence type="ECO:0000313" key="3">
    <source>
        <dbReference type="Proteomes" id="UP000186919"/>
    </source>
</evidence>
<dbReference type="Proteomes" id="UP000186919">
    <property type="component" value="Unassembled WGS sequence"/>
</dbReference>
<evidence type="ECO:0008006" key="4">
    <source>
        <dbReference type="Google" id="ProtNLM"/>
    </source>
</evidence>
<dbReference type="RefSeq" id="WP_064627347.1">
    <property type="nucleotide sequence ID" value="NZ_CP120507.1"/>
</dbReference>
<evidence type="ECO:0000256" key="1">
    <source>
        <dbReference type="SAM" id="SignalP"/>
    </source>
</evidence>
<feature type="signal peptide" evidence="1">
    <location>
        <begin position="1"/>
        <end position="18"/>
    </location>
</feature>
<name>A0A179VGW8_9MYCO</name>
<gene>
    <name evidence="2" type="ORF">AWB85_02290</name>
</gene>